<comment type="caution">
    <text evidence="1">The sequence shown here is derived from an EMBL/GenBank/DDBJ whole genome shotgun (WGS) entry which is preliminary data.</text>
</comment>
<proteinExistence type="predicted"/>
<dbReference type="EMBL" id="SMLM01000001">
    <property type="protein sequence ID" value="TFZ05507.1"/>
    <property type="molecule type" value="Genomic_DNA"/>
</dbReference>
<name>A0A4Z0C1L0_9BURK</name>
<organism evidence="1 2">
    <name type="scientific">Ramlibacter henchirensis</name>
    <dbReference type="NCBI Taxonomy" id="204072"/>
    <lineage>
        <taxon>Bacteria</taxon>
        <taxon>Pseudomonadati</taxon>
        <taxon>Pseudomonadota</taxon>
        <taxon>Betaproteobacteria</taxon>
        <taxon>Burkholderiales</taxon>
        <taxon>Comamonadaceae</taxon>
        <taxon>Ramlibacter</taxon>
    </lineage>
</organism>
<keyword evidence="2" id="KW-1185">Reference proteome</keyword>
<evidence type="ECO:0000313" key="1">
    <source>
        <dbReference type="EMBL" id="TFZ05507.1"/>
    </source>
</evidence>
<protein>
    <submittedName>
        <fullName evidence="1">Uncharacterized protein</fullName>
    </submittedName>
</protein>
<accession>A0A4Z0C1L0</accession>
<dbReference type="RefSeq" id="WP_135261589.1">
    <property type="nucleotide sequence ID" value="NZ_SMLM01000001.1"/>
</dbReference>
<sequence length="67" mass="7376">MDHARASVRYQQLIEASPRVRREMEPRLRQVLFGLPTPEQAARTGAALAPLTYAKAASSGSDARWAP</sequence>
<reference evidence="1 2" key="1">
    <citation type="submission" date="2019-03" db="EMBL/GenBank/DDBJ databases">
        <title>Ramlibacter henchirensis DSM 14656, whole genome shotgun sequence.</title>
        <authorList>
            <person name="Zhang X."/>
            <person name="Feng G."/>
            <person name="Zhu H."/>
        </authorList>
    </citation>
    <scope>NUCLEOTIDE SEQUENCE [LARGE SCALE GENOMIC DNA]</scope>
    <source>
        <strain evidence="1 2">DSM 14656</strain>
    </source>
</reference>
<evidence type="ECO:0000313" key="2">
    <source>
        <dbReference type="Proteomes" id="UP000298180"/>
    </source>
</evidence>
<gene>
    <name evidence="1" type="ORF">EZ313_02210</name>
</gene>
<dbReference type="AlphaFoldDB" id="A0A4Z0C1L0"/>
<dbReference type="Proteomes" id="UP000298180">
    <property type="component" value="Unassembled WGS sequence"/>
</dbReference>